<reference evidence="1" key="1">
    <citation type="submission" date="2023-06" db="EMBL/GenBank/DDBJ databases">
        <authorList>
            <person name="Kurt Z."/>
        </authorList>
    </citation>
    <scope>NUCLEOTIDE SEQUENCE</scope>
</reference>
<evidence type="ECO:0000313" key="1">
    <source>
        <dbReference type="EMBL" id="CAI9969888.1"/>
    </source>
</evidence>
<reference evidence="2 3" key="2">
    <citation type="submission" date="2024-07" db="EMBL/GenBank/DDBJ databases">
        <authorList>
            <person name="Akdeniz Z."/>
        </authorList>
    </citation>
    <scope>NUCLEOTIDE SEQUENCE [LARGE SCALE GENOMIC DNA]</scope>
</reference>
<evidence type="ECO:0000313" key="3">
    <source>
        <dbReference type="Proteomes" id="UP001642409"/>
    </source>
</evidence>
<keyword evidence="3" id="KW-1185">Reference proteome</keyword>
<dbReference type="EMBL" id="CAXDID020000040">
    <property type="protein sequence ID" value="CAL5999924.1"/>
    <property type="molecule type" value="Genomic_DNA"/>
</dbReference>
<comment type="caution">
    <text evidence="1">The sequence shown here is derived from an EMBL/GenBank/DDBJ whole genome shotgun (WGS) entry which is preliminary data.</text>
</comment>
<evidence type="ECO:0000313" key="2">
    <source>
        <dbReference type="EMBL" id="CAL5999924.1"/>
    </source>
</evidence>
<accession>A0AA86RBN1</accession>
<gene>
    <name evidence="2" type="ORF">HINF_LOCUS16452</name>
    <name evidence="1" type="ORF">HINF_LOCUS57533</name>
</gene>
<name>A0AA86RBN1_9EUKA</name>
<proteinExistence type="predicted"/>
<dbReference type="AlphaFoldDB" id="A0AA86RBN1"/>
<dbReference type="Proteomes" id="UP001642409">
    <property type="component" value="Unassembled WGS sequence"/>
</dbReference>
<protein>
    <submittedName>
        <fullName evidence="2">Hypothetical_protein</fullName>
    </submittedName>
</protein>
<organism evidence="1">
    <name type="scientific">Hexamita inflata</name>
    <dbReference type="NCBI Taxonomy" id="28002"/>
    <lineage>
        <taxon>Eukaryota</taxon>
        <taxon>Metamonada</taxon>
        <taxon>Diplomonadida</taxon>
        <taxon>Hexamitidae</taxon>
        <taxon>Hexamitinae</taxon>
        <taxon>Hexamita</taxon>
    </lineage>
</organism>
<dbReference type="EMBL" id="CATOUU010001064">
    <property type="protein sequence ID" value="CAI9969888.1"/>
    <property type="molecule type" value="Genomic_DNA"/>
</dbReference>
<sequence>MNTLLINLQFGCQDTGIDFQLYNTILDVQIVDTWCKNISPCGKVQKNVQEKLETAGRSQLSKNITYPIFNTKWNSLHSAPHLLLFSTYWQQLFRSVMIGTAFTFCCTCCWNMSLNFLYSASFFGSGAAMKNLFPFSSILFSFACPRIALTQSLMCAFSKSVMSCVWKNDASCLIKLKQILRNKRSSI</sequence>